<dbReference type="EMBL" id="KN817532">
    <property type="protein sequence ID" value="KJA25318.1"/>
    <property type="molecule type" value="Genomic_DNA"/>
</dbReference>
<name>A0A0D2MN04_HYPSF</name>
<keyword evidence="3" id="KW-1185">Reference proteome</keyword>
<dbReference type="OrthoDB" id="2972047at2759"/>
<dbReference type="Gene3D" id="2.80.10.50">
    <property type="match status" value="1"/>
</dbReference>
<sequence>MLFSDKFFSLAFIAAASVLRTSAAPTSRAQSCVILAPGKYSIQSVGLPGELAGVGQPFDAVFPIIFEKAAPQGNLGVWTLTNADQGGYTIFNVGSGRNVTTGALPESQLPLPVLSVPGTQGVTYAIQCAGNGEYVIKAVDADMVWTTLPATGPGEEPVEEGLATMVIEPASGSDEQHFIFNAL</sequence>
<gene>
    <name evidence="2" type="ORF">HYPSUDRAFT_37817</name>
</gene>
<dbReference type="CDD" id="cd23714">
    <property type="entry name" value="beta-trefoil_Ricin_MtaL"/>
    <property type="match status" value="1"/>
</dbReference>
<reference evidence="3" key="1">
    <citation type="submission" date="2014-04" db="EMBL/GenBank/DDBJ databases">
        <title>Evolutionary Origins and Diversification of the Mycorrhizal Mutualists.</title>
        <authorList>
            <consortium name="DOE Joint Genome Institute"/>
            <consortium name="Mycorrhizal Genomics Consortium"/>
            <person name="Kohler A."/>
            <person name="Kuo A."/>
            <person name="Nagy L.G."/>
            <person name="Floudas D."/>
            <person name="Copeland A."/>
            <person name="Barry K.W."/>
            <person name="Cichocki N."/>
            <person name="Veneault-Fourrey C."/>
            <person name="LaButti K."/>
            <person name="Lindquist E.A."/>
            <person name="Lipzen A."/>
            <person name="Lundell T."/>
            <person name="Morin E."/>
            <person name="Murat C."/>
            <person name="Riley R."/>
            <person name="Ohm R."/>
            <person name="Sun H."/>
            <person name="Tunlid A."/>
            <person name="Henrissat B."/>
            <person name="Grigoriev I.V."/>
            <person name="Hibbett D.S."/>
            <person name="Martin F."/>
        </authorList>
    </citation>
    <scope>NUCLEOTIDE SEQUENCE [LARGE SCALE GENOMIC DNA]</scope>
    <source>
        <strain evidence="3">FD-334 SS-4</strain>
    </source>
</reference>
<evidence type="ECO:0000313" key="3">
    <source>
        <dbReference type="Proteomes" id="UP000054270"/>
    </source>
</evidence>
<feature type="signal peptide" evidence="1">
    <location>
        <begin position="1"/>
        <end position="23"/>
    </location>
</feature>
<proteinExistence type="predicted"/>
<evidence type="ECO:0000313" key="2">
    <source>
        <dbReference type="EMBL" id="KJA25318.1"/>
    </source>
</evidence>
<organism evidence="2 3">
    <name type="scientific">Hypholoma sublateritium (strain FD-334 SS-4)</name>
    <dbReference type="NCBI Taxonomy" id="945553"/>
    <lineage>
        <taxon>Eukaryota</taxon>
        <taxon>Fungi</taxon>
        <taxon>Dikarya</taxon>
        <taxon>Basidiomycota</taxon>
        <taxon>Agaricomycotina</taxon>
        <taxon>Agaricomycetes</taxon>
        <taxon>Agaricomycetidae</taxon>
        <taxon>Agaricales</taxon>
        <taxon>Agaricineae</taxon>
        <taxon>Strophariaceae</taxon>
        <taxon>Hypholoma</taxon>
    </lineage>
</organism>
<keyword evidence="1" id="KW-0732">Signal</keyword>
<evidence type="ECO:0008006" key="4">
    <source>
        <dbReference type="Google" id="ProtNLM"/>
    </source>
</evidence>
<protein>
    <recommendedName>
        <fullName evidence="4">Ricin B lectin domain-containing protein</fullName>
    </recommendedName>
</protein>
<dbReference type="Proteomes" id="UP000054270">
    <property type="component" value="Unassembled WGS sequence"/>
</dbReference>
<feature type="chain" id="PRO_5002247087" description="Ricin B lectin domain-containing protein" evidence="1">
    <location>
        <begin position="24"/>
        <end position="183"/>
    </location>
</feature>
<evidence type="ECO:0000256" key="1">
    <source>
        <dbReference type="SAM" id="SignalP"/>
    </source>
</evidence>
<dbReference type="AlphaFoldDB" id="A0A0D2MN04"/>
<accession>A0A0D2MN04</accession>